<feature type="domain" description="RRM" evidence="5">
    <location>
        <begin position="195"/>
        <end position="311"/>
    </location>
</feature>
<evidence type="ECO:0000259" key="5">
    <source>
        <dbReference type="PROSITE" id="PS50102"/>
    </source>
</evidence>
<evidence type="ECO:0000256" key="4">
    <source>
        <dbReference type="SAM" id="MobiDB-lite"/>
    </source>
</evidence>
<dbReference type="PANTHER" id="PTHR24012">
    <property type="entry name" value="RNA BINDING PROTEIN"/>
    <property type="match status" value="1"/>
</dbReference>
<feature type="compositionally biased region" description="Polar residues" evidence="4">
    <location>
        <begin position="449"/>
        <end position="473"/>
    </location>
</feature>
<keyword evidence="2 3" id="KW-0694">RNA-binding</keyword>
<evidence type="ECO:0000256" key="3">
    <source>
        <dbReference type="PROSITE-ProRule" id="PRU00176"/>
    </source>
</evidence>
<name>A0A836GYG5_9TRYP</name>
<dbReference type="OrthoDB" id="6159137at2759"/>
<evidence type="ECO:0000256" key="2">
    <source>
        <dbReference type="ARBA" id="ARBA00022884"/>
    </source>
</evidence>
<sequence>MAENTVTKHGAGSMASQTHSPCNSFSSTNQVTTRIPSAGLTNSSCSERPMSESSGGALAPMQISGNVADFQNFLDDPSNWEWAVNTFPLEPGRSDRNIFVSKLPPTFKDVDLHAMFENFGRVVSAKVMLNVKTGVSKETGFVQFEGHRDALRARAFLRLRPTSSPTTPTMPEVVTQWAQNKHDGGLYGERCQQVRKLFIRNLPASITQAEMKLFVSRFGDVSDISLHSDTYDPSSGFSAGRGRRLKQAPSEGSEGQQVEASSFPSGDHETIICFVTFADPGAAMRACRAIHNTTPFDSCNWVPLMAKLAEDNSSRSARRHHNAAAANADAASWVPCASLREGTSTYSGTEPTSLAGAGGHDHDSHQSQVSAPQRCSRALNHPPRPTLPPVLSAKCLNANVSPKPDSLSSTPPYSAWSSVHLGYDIPAPRRTLQQPSVAVSPTAPLPPASNATPCSPSVLSSTMSPLAPQQSRAAPTFTAAARQSKQMHVRRVLQPQAFSMDAREISAPCVTIPGTTMSAPTSPYHAAGSFGQTLSRHVADASFHRAHLCRSPPPVSAIRGHPNTFSTPVHTTHVQAKPCGPHSLSMDHDGASCCAHHLSSDLHVGYNCGGPTGAYDPHIDPIPSAASSEAFQEYASRSASGECNAYQAGDAQYSVVPAGKVRLEHQRLTAVSAAALAAPLRASYPLPGVAYSVEQASMDTEGWPAVDAGTQAAGWTDDSQHRAIPAAMWRCAQYPQTMVVNSACQYTTLSRGSSGPVRYRNNPYSMRLIHTRAQY</sequence>
<dbReference type="SMART" id="SM00360">
    <property type="entry name" value="RRM"/>
    <property type="match status" value="2"/>
</dbReference>
<feature type="region of interest" description="Disordered" evidence="4">
    <location>
        <begin position="433"/>
        <end position="478"/>
    </location>
</feature>
<evidence type="ECO:0000313" key="6">
    <source>
        <dbReference type="EMBL" id="KAG5490407.1"/>
    </source>
</evidence>
<feature type="domain" description="RRM" evidence="5">
    <location>
        <begin position="96"/>
        <end position="164"/>
    </location>
</feature>
<reference evidence="6 7" key="1">
    <citation type="submission" date="2021-02" db="EMBL/GenBank/DDBJ databases">
        <title>Porcisia hertigi Genome sequencing and assembly.</title>
        <authorList>
            <person name="Almutairi H."/>
            <person name="Gatherer D."/>
        </authorList>
    </citation>
    <scope>NUCLEOTIDE SEQUENCE [LARGE SCALE GENOMIC DNA]</scope>
    <source>
        <strain evidence="6 7">C119</strain>
    </source>
</reference>
<evidence type="ECO:0000256" key="1">
    <source>
        <dbReference type="ARBA" id="ARBA00022737"/>
    </source>
</evidence>
<dbReference type="GO" id="GO:0003723">
    <property type="term" value="F:RNA binding"/>
    <property type="evidence" value="ECO:0007669"/>
    <property type="project" value="UniProtKB-UniRule"/>
</dbReference>
<evidence type="ECO:0000313" key="7">
    <source>
        <dbReference type="Proteomes" id="UP000674318"/>
    </source>
</evidence>
<dbReference type="Proteomes" id="UP000674318">
    <property type="component" value="Unassembled WGS sequence"/>
</dbReference>
<feature type="compositionally biased region" description="Polar residues" evidence="4">
    <location>
        <begin position="253"/>
        <end position="264"/>
    </location>
</feature>
<dbReference type="InterPro" id="IPR035979">
    <property type="entry name" value="RBD_domain_sf"/>
</dbReference>
<dbReference type="GeneID" id="94286655"/>
<keyword evidence="1" id="KW-0677">Repeat</keyword>
<organism evidence="6 7">
    <name type="scientific">Porcisia hertigi</name>
    <dbReference type="NCBI Taxonomy" id="2761500"/>
    <lineage>
        <taxon>Eukaryota</taxon>
        <taxon>Discoba</taxon>
        <taxon>Euglenozoa</taxon>
        <taxon>Kinetoplastea</taxon>
        <taxon>Metakinetoplastina</taxon>
        <taxon>Trypanosomatida</taxon>
        <taxon>Trypanosomatidae</taxon>
        <taxon>Leishmaniinae</taxon>
        <taxon>Porcisia</taxon>
    </lineage>
</organism>
<dbReference type="AlphaFoldDB" id="A0A836GYG5"/>
<dbReference type="Gene3D" id="3.30.70.330">
    <property type="match status" value="2"/>
</dbReference>
<feature type="compositionally biased region" description="Polar residues" evidence="4">
    <location>
        <begin position="14"/>
        <end position="42"/>
    </location>
</feature>
<dbReference type="Pfam" id="PF00076">
    <property type="entry name" value="RRM_1"/>
    <property type="match status" value="2"/>
</dbReference>
<feature type="region of interest" description="Disordered" evidence="4">
    <location>
        <begin position="344"/>
        <end position="387"/>
    </location>
</feature>
<dbReference type="SUPFAM" id="SSF54928">
    <property type="entry name" value="RNA-binding domain, RBD"/>
    <property type="match status" value="2"/>
</dbReference>
<dbReference type="KEGG" id="phet:94286655"/>
<protein>
    <recommendedName>
        <fullName evidence="5">RRM domain-containing protein</fullName>
    </recommendedName>
</protein>
<gene>
    <name evidence="6" type="ORF">JKF63_00527</name>
</gene>
<feature type="region of interest" description="Disordered" evidence="4">
    <location>
        <begin position="1"/>
        <end position="58"/>
    </location>
</feature>
<feature type="compositionally biased region" description="Low complexity" evidence="4">
    <location>
        <begin position="43"/>
        <end position="54"/>
    </location>
</feature>
<dbReference type="RefSeq" id="XP_067752735.1">
    <property type="nucleotide sequence ID" value="XM_067896578.1"/>
</dbReference>
<dbReference type="PROSITE" id="PS50102">
    <property type="entry name" value="RRM"/>
    <property type="match status" value="2"/>
</dbReference>
<dbReference type="InterPro" id="IPR012677">
    <property type="entry name" value="Nucleotide-bd_a/b_plait_sf"/>
</dbReference>
<dbReference type="InterPro" id="IPR000504">
    <property type="entry name" value="RRM_dom"/>
</dbReference>
<proteinExistence type="predicted"/>
<accession>A0A836GYG5</accession>
<dbReference type="CDD" id="cd00590">
    <property type="entry name" value="RRM_SF"/>
    <property type="match status" value="1"/>
</dbReference>
<keyword evidence="7" id="KW-1185">Reference proteome</keyword>
<feature type="region of interest" description="Disordered" evidence="4">
    <location>
        <begin position="232"/>
        <end position="264"/>
    </location>
</feature>
<comment type="caution">
    <text evidence="6">The sequence shown here is derived from an EMBL/GenBank/DDBJ whole genome shotgun (WGS) entry which is preliminary data.</text>
</comment>
<dbReference type="EMBL" id="JAFJZO010000036">
    <property type="protein sequence ID" value="KAG5490407.1"/>
    <property type="molecule type" value="Genomic_DNA"/>
</dbReference>